<dbReference type="InterPro" id="IPR051785">
    <property type="entry name" value="MMCE/EMCE_epimerase"/>
</dbReference>
<dbReference type="Pfam" id="PF00903">
    <property type="entry name" value="Glyoxalase"/>
    <property type="match status" value="1"/>
</dbReference>
<accession>A0A4P9VN90</accession>
<evidence type="ECO:0000256" key="1">
    <source>
        <dbReference type="ARBA" id="ARBA00022723"/>
    </source>
</evidence>
<dbReference type="GO" id="GO:0051213">
    <property type="term" value="F:dioxygenase activity"/>
    <property type="evidence" value="ECO:0007669"/>
    <property type="project" value="UniProtKB-KW"/>
</dbReference>
<keyword evidence="3" id="KW-0223">Dioxygenase</keyword>
<evidence type="ECO:0000313" key="3">
    <source>
        <dbReference type="EMBL" id="RDH43887.1"/>
    </source>
</evidence>
<keyword evidence="1" id="KW-0479">Metal-binding</keyword>
<proteinExistence type="predicted"/>
<dbReference type="GO" id="GO:0046872">
    <property type="term" value="F:metal ion binding"/>
    <property type="evidence" value="ECO:0007669"/>
    <property type="project" value="UniProtKB-KW"/>
</dbReference>
<dbReference type="InterPro" id="IPR029068">
    <property type="entry name" value="Glyas_Bleomycin-R_OHBP_Dase"/>
</dbReference>
<gene>
    <name evidence="3" type="ORF">B9G39_10770</name>
</gene>
<dbReference type="EMBL" id="NDXW01000001">
    <property type="protein sequence ID" value="RDH43887.1"/>
    <property type="molecule type" value="Genomic_DNA"/>
</dbReference>
<dbReference type="Gene3D" id="3.10.180.10">
    <property type="entry name" value="2,3-Dihydroxybiphenyl 1,2-Dioxygenase, domain 1"/>
    <property type="match status" value="1"/>
</dbReference>
<keyword evidence="4" id="KW-1185">Reference proteome</keyword>
<dbReference type="GO" id="GO:0046491">
    <property type="term" value="P:L-methylmalonyl-CoA metabolic process"/>
    <property type="evidence" value="ECO:0007669"/>
    <property type="project" value="TreeGrafter"/>
</dbReference>
<dbReference type="InterPro" id="IPR037523">
    <property type="entry name" value="VOC_core"/>
</dbReference>
<dbReference type="PROSITE" id="PS51819">
    <property type="entry name" value="VOC"/>
    <property type="match status" value="1"/>
</dbReference>
<dbReference type="AlphaFoldDB" id="A0A4P9VN90"/>
<organism evidence="3 4">
    <name type="scientific">Zooshikella ganghwensis</name>
    <dbReference type="NCBI Taxonomy" id="202772"/>
    <lineage>
        <taxon>Bacteria</taxon>
        <taxon>Pseudomonadati</taxon>
        <taxon>Pseudomonadota</taxon>
        <taxon>Gammaproteobacteria</taxon>
        <taxon>Oceanospirillales</taxon>
        <taxon>Zooshikellaceae</taxon>
        <taxon>Zooshikella</taxon>
    </lineage>
</organism>
<protein>
    <submittedName>
        <fullName evidence="3">Glyoxalase/bleomycin resistance/dioxygenase family protein</fullName>
    </submittedName>
</protein>
<dbReference type="InterPro" id="IPR004360">
    <property type="entry name" value="Glyas_Fos-R_dOase_dom"/>
</dbReference>
<dbReference type="Proteomes" id="UP000257039">
    <property type="component" value="Unassembled WGS sequence"/>
</dbReference>
<dbReference type="RefSeq" id="WP_094787124.1">
    <property type="nucleotide sequence ID" value="NZ_NDXW01000001.1"/>
</dbReference>
<evidence type="ECO:0000259" key="2">
    <source>
        <dbReference type="PROSITE" id="PS51819"/>
    </source>
</evidence>
<sequence length="133" mass="15499">MNQPDFSLHHVALTCRNLEKQQQFYEKLGFNLQRRYSDAHCSIIHMLLGSFCLEMFVFTESASPILEPKPLAQHLKQPGWQHIALKVSDLLAAREWFINEHGLIPSEIQQGRTGIQYFFIQDPEENYVEIIQA</sequence>
<evidence type="ECO:0000313" key="4">
    <source>
        <dbReference type="Proteomes" id="UP000257039"/>
    </source>
</evidence>
<dbReference type="SUPFAM" id="SSF54593">
    <property type="entry name" value="Glyoxalase/Bleomycin resistance protein/Dihydroxybiphenyl dioxygenase"/>
    <property type="match status" value="1"/>
</dbReference>
<reference evidence="3 4" key="1">
    <citation type="submission" date="2017-04" db="EMBL/GenBank/DDBJ databases">
        <title>Draft genome sequence of Zooshikella ganghwensis VG4 isolated from Red Sea sediments.</title>
        <authorList>
            <person name="Rehman Z."/>
            <person name="Alam I."/>
            <person name="Kamau A."/>
            <person name="Bajic V."/>
            <person name="Leiknes T."/>
        </authorList>
    </citation>
    <scope>NUCLEOTIDE SEQUENCE [LARGE SCALE GENOMIC DNA]</scope>
    <source>
        <strain evidence="3 4">VG4</strain>
    </source>
</reference>
<dbReference type="PANTHER" id="PTHR43048:SF3">
    <property type="entry name" value="METHYLMALONYL-COA EPIMERASE, MITOCHONDRIAL"/>
    <property type="match status" value="1"/>
</dbReference>
<name>A0A4P9VN90_9GAMM</name>
<dbReference type="GO" id="GO:0004493">
    <property type="term" value="F:methylmalonyl-CoA epimerase activity"/>
    <property type="evidence" value="ECO:0007669"/>
    <property type="project" value="TreeGrafter"/>
</dbReference>
<comment type="caution">
    <text evidence="3">The sequence shown here is derived from an EMBL/GenBank/DDBJ whole genome shotgun (WGS) entry which is preliminary data.</text>
</comment>
<keyword evidence="3" id="KW-0560">Oxidoreductase</keyword>
<dbReference type="PANTHER" id="PTHR43048">
    <property type="entry name" value="METHYLMALONYL-COA EPIMERASE"/>
    <property type="match status" value="1"/>
</dbReference>
<feature type="domain" description="VOC" evidence="2">
    <location>
        <begin position="7"/>
        <end position="133"/>
    </location>
</feature>